<evidence type="ECO:0000313" key="7">
    <source>
        <dbReference type="Proteomes" id="UP000017048"/>
    </source>
</evidence>
<feature type="domain" description="HTH luxR-type" evidence="5">
    <location>
        <begin position="948"/>
        <end position="1013"/>
    </location>
</feature>
<dbReference type="SUPFAM" id="SSF48452">
    <property type="entry name" value="TPR-like"/>
    <property type="match status" value="1"/>
</dbReference>
<name>U5EDE4_NOCAS</name>
<comment type="caution">
    <text evidence="6">The sequence shown here is derived from an EMBL/GenBank/DDBJ whole genome shotgun (WGS) entry which is preliminary data.</text>
</comment>
<evidence type="ECO:0000256" key="4">
    <source>
        <dbReference type="SAM" id="MobiDB-lite"/>
    </source>
</evidence>
<dbReference type="RefSeq" id="WP_019046238.1">
    <property type="nucleotide sequence ID" value="NZ_BAFO02000018.1"/>
</dbReference>
<dbReference type="InterPro" id="IPR011990">
    <property type="entry name" value="TPR-like_helical_dom_sf"/>
</dbReference>
<evidence type="ECO:0000259" key="5">
    <source>
        <dbReference type="PROSITE" id="PS50043"/>
    </source>
</evidence>
<dbReference type="InterPro" id="IPR016032">
    <property type="entry name" value="Sig_transdc_resp-reg_C-effctor"/>
</dbReference>
<feature type="compositionally biased region" description="Pro residues" evidence="4">
    <location>
        <begin position="718"/>
        <end position="733"/>
    </location>
</feature>
<evidence type="ECO:0000256" key="1">
    <source>
        <dbReference type="ARBA" id="ARBA00023015"/>
    </source>
</evidence>
<dbReference type="SUPFAM" id="SSF52540">
    <property type="entry name" value="P-loop containing nucleoside triphosphate hydrolases"/>
    <property type="match status" value="1"/>
</dbReference>
<gene>
    <name evidence="6" type="ORF">NCAST_18_00510</name>
</gene>
<dbReference type="PANTHER" id="PTHR44688">
    <property type="entry name" value="DNA-BINDING TRANSCRIPTIONAL ACTIVATOR DEVR_DOSR"/>
    <property type="match status" value="1"/>
</dbReference>
<dbReference type="InterPro" id="IPR041664">
    <property type="entry name" value="AAA_16"/>
</dbReference>
<feature type="region of interest" description="Disordered" evidence="4">
    <location>
        <begin position="712"/>
        <end position="736"/>
    </location>
</feature>
<dbReference type="Pfam" id="PF13191">
    <property type="entry name" value="AAA_16"/>
    <property type="match status" value="1"/>
</dbReference>
<dbReference type="InterPro" id="IPR027417">
    <property type="entry name" value="P-loop_NTPase"/>
</dbReference>
<evidence type="ECO:0000256" key="2">
    <source>
        <dbReference type="ARBA" id="ARBA00023125"/>
    </source>
</evidence>
<reference evidence="6 7" key="1">
    <citation type="journal article" date="2014" name="BMC Genomics">
        <title>Genome based analysis of type-I polyketide synthase and nonribosomal peptide synthetase gene clusters in seven strains of five representative Nocardia species.</title>
        <authorList>
            <person name="Komaki H."/>
            <person name="Ichikawa N."/>
            <person name="Hosoyama A."/>
            <person name="Takahashi-Nakaguchi A."/>
            <person name="Matsuzawa T."/>
            <person name="Suzuki K."/>
            <person name="Fujita N."/>
            <person name="Gonoi T."/>
        </authorList>
    </citation>
    <scope>NUCLEOTIDE SEQUENCE [LARGE SCALE GENOMIC DNA]</scope>
    <source>
        <strain evidence="6 7">NBRC 15531</strain>
    </source>
</reference>
<dbReference type="eggNOG" id="COG3899">
    <property type="taxonomic scope" value="Bacteria"/>
</dbReference>
<keyword evidence="7" id="KW-1185">Reference proteome</keyword>
<sequence>MLDRAFVGRAAELAALTTTFTGPDAPWVLLVEGPAGIGKSRLVARFAESVPCRVFSVTGAEDARAQPGYLTDDLVEQLDDGGADPRAGTVGAGTAVLGDLGRGERQGPDLVADAPPSSVEDLRGGVGAADVLADGAVARRLRRALGVVQTVLIVDDAQWADAESVRLLAFLIRNRPANGFRLLLAFRDGGCPPAITRLLRGPRVRATHVRVPPFTEADVAGLLPGEEPRRRARLLTASHGNPLYLALLADLPDRELDRALRGENPDPTSNGYAALDRTIRAELAQLPDLERAVAQATAVCGAPPDLELLCAAADLPLPTVADALDGLDARGVVRLTEGAVTFVHPLIRTAAYRLSGHGGLAMAHRRTALALRAREAPLPARAAHLEHAMLGPDEESGAELRSAAAQVLADAPASAARWLALAHRIAPSTDPYADAVSLGRALLLAGAAERAAAALEPAAGEPGPHQLEALLLSARGARMLGRVDQARGLLAIAARLPRRAGDGPVQLELAILEMQDHQDAEGHARLNALFGSAEIDDPAVRAAATALRCLGFVADGQIRAAAELYPHCHQAFENLTDTGFREVIHAIPALGWCAYFLDHDRDGLVHLDRAIRVSHRYGRSYALAELQTVRAYALAKLGRLDAALIAADEATDAASTFHYPDLLAFAGAIKLRTLLLTAPADTARAQWHTVAALPRPVMRWWRQVVDTTLTETARPLDLPVPDPGPPPPRPGPLHPTHLARAAHAALSAGDLPTAATLITHAESAARTQYAPAETPAGGTAPADDAVVGTASAGEAVVGTALAGEVVVGTASAVDAVVGAAPVGDAVVGTAPADDGPAGGAVSAGDWSGLGSQIGVAALARAEYSAVIGDLAAADAAATVAIDAFARAGMVVHRAQAELAAGIVAGRRGDFGAATNRFAAARAVFAEAGAQRLLAEVTAAQRSLAGSRSPGTATMLTRREREVAELAAQGHTNKDIATHLYLSPRTVEDHLGRVLRKLGLTSRAGIARKLDDLTVGPA</sequence>
<evidence type="ECO:0000256" key="3">
    <source>
        <dbReference type="ARBA" id="ARBA00023163"/>
    </source>
</evidence>
<dbReference type="GO" id="GO:0003677">
    <property type="term" value="F:DNA binding"/>
    <property type="evidence" value="ECO:0007669"/>
    <property type="project" value="UniProtKB-KW"/>
</dbReference>
<dbReference type="GO" id="GO:0006355">
    <property type="term" value="P:regulation of DNA-templated transcription"/>
    <property type="evidence" value="ECO:0007669"/>
    <property type="project" value="InterPro"/>
</dbReference>
<dbReference type="eggNOG" id="COG2197">
    <property type="taxonomic scope" value="Bacteria"/>
</dbReference>
<evidence type="ECO:0000313" key="6">
    <source>
        <dbReference type="EMBL" id="GAD83199.1"/>
    </source>
</evidence>
<keyword evidence="3" id="KW-0804">Transcription</keyword>
<dbReference type="Proteomes" id="UP000017048">
    <property type="component" value="Unassembled WGS sequence"/>
</dbReference>
<dbReference type="InterPro" id="IPR036388">
    <property type="entry name" value="WH-like_DNA-bd_sf"/>
</dbReference>
<dbReference type="EMBL" id="BAFO02000018">
    <property type="protein sequence ID" value="GAD83199.1"/>
    <property type="molecule type" value="Genomic_DNA"/>
</dbReference>
<dbReference type="STRING" id="1824.SAMN05444423_11112"/>
<dbReference type="Gene3D" id="3.40.50.300">
    <property type="entry name" value="P-loop containing nucleotide triphosphate hydrolases"/>
    <property type="match status" value="1"/>
</dbReference>
<keyword evidence="1" id="KW-0805">Transcription regulation</keyword>
<proteinExistence type="predicted"/>
<dbReference type="Gene3D" id="1.10.10.10">
    <property type="entry name" value="Winged helix-like DNA-binding domain superfamily/Winged helix DNA-binding domain"/>
    <property type="match status" value="1"/>
</dbReference>
<feature type="region of interest" description="Disordered" evidence="4">
    <location>
        <begin position="766"/>
        <end position="785"/>
    </location>
</feature>
<keyword evidence="2" id="KW-0238">DNA-binding</keyword>
<dbReference type="SMART" id="SM00421">
    <property type="entry name" value="HTH_LUXR"/>
    <property type="match status" value="1"/>
</dbReference>
<dbReference type="OrthoDB" id="4500249at2"/>
<dbReference type="PANTHER" id="PTHR44688:SF16">
    <property type="entry name" value="DNA-BINDING TRANSCRIPTIONAL ACTIVATOR DEVR_DOSR"/>
    <property type="match status" value="1"/>
</dbReference>
<dbReference type="AlphaFoldDB" id="U5EDE4"/>
<dbReference type="PROSITE" id="PS00622">
    <property type="entry name" value="HTH_LUXR_1"/>
    <property type="match status" value="1"/>
</dbReference>
<accession>U5EDE4</accession>
<dbReference type="GeneID" id="91520063"/>
<protein>
    <recommendedName>
        <fullName evidence="5">HTH luxR-type domain-containing protein</fullName>
    </recommendedName>
</protein>
<organism evidence="6 7">
    <name type="scientific">Nocardia asteroides NBRC 15531</name>
    <dbReference type="NCBI Taxonomy" id="1110697"/>
    <lineage>
        <taxon>Bacteria</taxon>
        <taxon>Bacillati</taxon>
        <taxon>Actinomycetota</taxon>
        <taxon>Actinomycetes</taxon>
        <taxon>Mycobacteriales</taxon>
        <taxon>Nocardiaceae</taxon>
        <taxon>Nocardia</taxon>
    </lineage>
</organism>
<dbReference type="InterPro" id="IPR000792">
    <property type="entry name" value="Tscrpt_reg_LuxR_C"/>
</dbReference>
<dbReference type="SUPFAM" id="SSF46894">
    <property type="entry name" value="C-terminal effector domain of the bipartite response regulators"/>
    <property type="match status" value="1"/>
</dbReference>
<feature type="compositionally biased region" description="Low complexity" evidence="4">
    <location>
        <begin position="770"/>
        <end position="782"/>
    </location>
</feature>
<dbReference type="PROSITE" id="PS50043">
    <property type="entry name" value="HTH_LUXR_2"/>
    <property type="match status" value="1"/>
</dbReference>
<dbReference type="PRINTS" id="PR00038">
    <property type="entry name" value="HTHLUXR"/>
</dbReference>
<dbReference type="CDD" id="cd06170">
    <property type="entry name" value="LuxR_C_like"/>
    <property type="match status" value="1"/>
</dbReference>
<dbReference type="Pfam" id="PF00196">
    <property type="entry name" value="GerE"/>
    <property type="match status" value="1"/>
</dbReference>